<dbReference type="InterPro" id="IPR050627">
    <property type="entry name" value="Nitroreductase/BluB"/>
</dbReference>
<dbReference type="SUPFAM" id="SSF55469">
    <property type="entry name" value="FMN-dependent nitroreductase-like"/>
    <property type="match status" value="1"/>
</dbReference>
<evidence type="ECO:0000313" key="3">
    <source>
        <dbReference type="Proteomes" id="UP000660745"/>
    </source>
</evidence>
<comment type="caution">
    <text evidence="2">The sequence shown here is derived from an EMBL/GenBank/DDBJ whole genome shotgun (WGS) entry which is preliminary data.</text>
</comment>
<evidence type="ECO:0008006" key="4">
    <source>
        <dbReference type="Google" id="ProtNLM"/>
    </source>
</evidence>
<keyword evidence="3" id="KW-1185">Reference proteome</keyword>
<dbReference type="Proteomes" id="UP000660745">
    <property type="component" value="Unassembled WGS sequence"/>
</dbReference>
<dbReference type="PANTHER" id="PTHR23026:SF123">
    <property type="entry name" value="NAD(P)H NITROREDUCTASE RV3131-RELATED"/>
    <property type="match status" value="1"/>
</dbReference>
<reference evidence="2" key="1">
    <citation type="journal article" date="2014" name="Int. J. Syst. Evol. Microbiol.">
        <title>Complete genome sequence of Corynebacterium casei LMG S-19264T (=DSM 44701T), isolated from a smear-ripened cheese.</title>
        <authorList>
            <consortium name="US DOE Joint Genome Institute (JGI-PGF)"/>
            <person name="Walter F."/>
            <person name="Albersmeier A."/>
            <person name="Kalinowski J."/>
            <person name="Ruckert C."/>
        </authorList>
    </citation>
    <scope>NUCLEOTIDE SEQUENCE</scope>
    <source>
        <strain evidence="2">CGMCC 4.7430</strain>
    </source>
</reference>
<name>A0A918A3S5_9ACTN</name>
<organism evidence="2 3">
    <name type="scientific">Nonomuraea glycinis</name>
    <dbReference type="NCBI Taxonomy" id="2047744"/>
    <lineage>
        <taxon>Bacteria</taxon>
        <taxon>Bacillati</taxon>
        <taxon>Actinomycetota</taxon>
        <taxon>Actinomycetes</taxon>
        <taxon>Streptosporangiales</taxon>
        <taxon>Streptosporangiaceae</taxon>
        <taxon>Nonomuraea</taxon>
    </lineage>
</organism>
<accession>A0A918A3S5</accession>
<protein>
    <recommendedName>
        <fullName evidence="4">Nitroreductase domain-containing protein</fullName>
    </recommendedName>
</protein>
<dbReference type="Gene3D" id="3.40.109.10">
    <property type="entry name" value="NADH Oxidase"/>
    <property type="match status" value="2"/>
</dbReference>
<dbReference type="InterPro" id="IPR000415">
    <property type="entry name" value="Nitroreductase-like"/>
</dbReference>
<sequence>MRAPPEPPPSRCPAPDGGIGFGTPERVLTCAFGAYGLARAGPSALTYASLDVVSWRHIVSLEVGEMTATTTHALDAAVEAARWAPSVHNTQPWSFAVSPEEISLRADTDRKLRVSDEGGRELLISCGAALFTMRTALRRAGFEQVVRILPDPDKPALLATVRAGAAIEPDKRTRLLSAEIERRRTHRAGFVGLPVPDRLIDALVKDAAGEGAKLTPVRSPQAVEVLASLTRAAQGVQSADRRFSLEVIRWARPPGSSRQDGVPAEGYPREPVRTDPRFAQRDYAWRHDWGGEGDQSTQTSAGVVAMLTTSGDSRRDWIAAGEALQRVLLHASAYGVSAAFHTQVLELGHLREFLRQELCSGEFPQMIMRLGITFEDTNSVRRPLSDLTE</sequence>
<dbReference type="PANTHER" id="PTHR23026">
    <property type="entry name" value="NADPH NITROREDUCTASE"/>
    <property type="match status" value="1"/>
</dbReference>
<evidence type="ECO:0000256" key="1">
    <source>
        <dbReference type="SAM" id="MobiDB-lite"/>
    </source>
</evidence>
<reference evidence="2" key="2">
    <citation type="submission" date="2020-09" db="EMBL/GenBank/DDBJ databases">
        <authorList>
            <person name="Sun Q."/>
            <person name="Zhou Y."/>
        </authorList>
    </citation>
    <scope>NUCLEOTIDE SEQUENCE</scope>
    <source>
        <strain evidence="2">CGMCC 4.7430</strain>
    </source>
</reference>
<gene>
    <name evidence="2" type="ORF">GCM10012278_28290</name>
</gene>
<dbReference type="EMBL" id="BMNK01000004">
    <property type="protein sequence ID" value="GGP06129.1"/>
    <property type="molecule type" value="Genomic_DNA"/>
</dbReference>
<feature type="region of interest" description="Disordered" evidence="1">
    <location>
        <begin position="254"/>
        <end position="273"/>
    </location>
</feature>
<proteinExistence type="predicted"/>
<dbReference type="GO" id="GO:0016491">
    <property type="term" value="F:oxidoreductase activity"/>
    <property type="evidence" value="ECO:0007669"/>
    <property type="project" value="InterPro"/>
</dbReference>
<dbReference type="AlphaFoldDB" id="A0A918A3S5"/>
<evidence type="ECO:0000313" key="2">
    <source>
        <dbReference type="EMBL" id="GGP06129.1"/>
    </source>
</evidence>
<dbReference type="NCBIfam" id="NF047509">
    <property type="entry name" value="Rv3131_FMN_oxido"/>
    <property type="match status" value="1"/>
</dbReference>